<proteinExistence type="predicted"/>
<protein>
    <submittedName>
        <fullName evidence="1">Uncharacterized protein</fullName>
    </submittedName>
</protein>
<comment type="caution">
    <text evidence="1">The sequence shown here is derived from an EMBL/GenBank/DDBJ whole genome shotgun (WGS) entry which is preliminary data.</text>
</comment>
<accession>A0A6A4TNK7</accession>
<dbReference type="Proteomes" id="UP000438429">
    <property type="component" value="Unassembled WGS sequence"/>
</dbReference>
<name>A0A6A4TNK7_SCOMX</name>
<sequence length="105" mass="12141">MSELLPKVKTCDPSVFSFISFMSLCRWIINSSRYYKTDFEISKCALEYCFCRRLHVMHSPVKPVEQACPSVCLYASHPLLSPWSKLLRRTQSVKAHVSAKHQTDD</sequence>
<organism evidence="1 2">
    <name type="scientific">Scophthalmus maximus</name>
    <name type="common">Turbot</name>
    <name type="synonym">Psetta maxima</name>
    <dbReference type="NCBI Taxonomy" id="52904"/>
    <lineage>
        <taxon>Eukaryota</taxon>
        <taxon>Metazoa</taxon>
        <taxon>Chordata</taxon>
        <taxon>Craniata</taxon>
        <taxon>Vertebrata</taxon>
        <taxon>Euteleostomi</taxon>
        <taxon>Actinopterygii</taxon>
        <taxon>Neopterygii</taxon>
        <taxon>Teleostei</taxon>
        <taxon>Neoteleostei</taxon>
        <taxon>Acanthomorphata</taxon>
        <taxon>Carangaria</taxon>
        <taxon>Pleuronectiformes</taxon>
        <taxon>Pleuronectoidei</taxon>
        <taxon>Scophthalmidae</taxon>
        <taxon>Scophthalmus</taxon>
    </lineage>
</organism>
<dbReference type="EMBL" id="VEVO01000003">
    <property type="protein sequence ID" value="KAF0044834.1"/>
    <property type="molecule type" value="Genomic_DNA"/>
</dbReference>
<evidence type="ECO:0000313" key="1">
    <source>
        <dbReference type="EMBL" id="KAF0044834.1"/>
    </source>
</evidence>
<gene>
    <name evidence="1" type="ORF">F2P81_003992</name>
</gene>
<evidence type="ECO:0000313" key="2">
    <source>
        <dbReference type="Proteomes" id="UP000438429"/>
    </source>
</evidence>
<reference evidence="1 2" key="1">
    <citation type="submission" date="2019-06" db="EMBL/GenBank/DDBJ databases">
        <title>Draft genomes of female and male turbot (Scophthalmus maximus).</title>
        <authorList>
            <person name="Xu H."/>
            <person name="Xu X.-W."/>
            <person name="Shao C."/>
            <person name="Chen S."/>
        </authorList>
    </citation>
    <scope>NUCLEOTIDE SEQUENCE [LARGE SCALE GENOMIC DNA]</scope>
    <source>
        <strain evidence="1">Ysfricsl-2016a</strain>
        <tissue evidence="1">Blood</tissue>
    </source>
</reference>
<dbReference type="AlphaFoldDB" id="A0A6A4TNK7"/>